<evidence type="ECO:0000313" key="2">
    <source>
        <dbReference type="Proteomes" id="UP001492380"/>
    </source>
</evidence>
<protein>
    <submittedName>
        <fullName evidence="1">Uncharacterized protein</fullName>
    </submittedName>
</protein>
<comment type="caution">
    <text evidence="1">The sequence shown here is derived from an EMBL/GenBank/DDBJ whole genome shotgun (WGS) entry which is preliminary data.</text>
</comment>
<accession>A0ABR1YR12</accession>
<name>A0ABR1YR12_9PEZI</name>
<dbReference type="Proteomes" id="UP001492380">
    <property type="component" value="Unassembled WGS sequence"/>
</dbReference>
<gene>
    <name evidence="1" type="ORF">HDK90DRAFT_510993</name>
</gene>
<keyword evidence="2" id="KW-1185">Reference proteome</keyword>
<reference evidence="1 2" key="1">
    <citation type="submission" date="2024-04" db="EMBL/GenBank/DDBJ databases">
        <title>Phyllosticta paracitricarpa is synonymous to the EU quarantine fungus P. citricarpa based on phylogenomic analyses.</title>
        <authorList>
            <consortium name="Lawrence Berkeley National Laboratory"/>
            <person name="Van Ingen-Buijs V.A."/>
            <person name="Van Westerhoven A.C."/>
            <person name="Haridas S."/>
            <person name="Skiadas P."/>
            <person name="Martin F."/>
            <person name="Groenewald J.Z."/>
            <person name="Crous P.W."/>
            <person name="Seidl M.F."/>
        </authorList>
    </citation>
    <scope>NUCLEOTIDE SEQUENCE [LARGE SCALE GENOMIC DNA]</scope>
    <source>
        <strain evidence="1 2">CBS 123374</strain>
    </source>
</reference>
<organism evidence="1 2">
    <name type="scientific">Phyllosticta capitalensis</name>
    <dbReference type="NCBI Taxonomy" id="121624"/>
    <lineage>
        <taxon>Eukaryota</taxon>
        <taxon>Fungi</taxon>
        <taxon>Dikarya</taxon>
        <taxon>Ascomycota</taxon>
        <taxon>Pezizomycotina</taxon>
        <taxon>Dothideomycetes</taxon>
        <taxon>Dothideomycetes incertae sedis</taxon>
        <taxon>Botryosphaeriales</taxon>
        <taxon>Phyllostictaceae</taxon>
        <taxon>Phyllosticta</taxon>
    </lineage>
</organism>
<dbReference type="EMBL" id="JBBWRZ010000005">
    <property type="protein sequence ID" value="KAK8235875.1"/>
    <property type="molecule type" value="Genomic_DNA"/>
</dbReference>
<proteinExistence type="predicted"/>
<evidence type="ECO:0000313" key="1">
    <source>
        <dbReference type="EMBL" id="KAK8235875.1"/>
    </source>
</evidence>
<sequence length="347" mass="39008">MFAILFKPRSRREGMMHPELPYHRFSTSRYAINPGAAQGSPTRVARVKFFVVRACRHMGSSLRTCLRILASCFPSMMLTDSDAFSEFPCPSMEEVERLLAEIESADMEFPNQDYPRSPIASEMRPLSPSIMPERCATAPEICLWAARFRPRLQTLKNVVVFNKQKSGDVTREVAIMNSAYQTRWYSVSEGKGVRYPQGTTGRKLLRPKLPCGAKGLKRIGQWDVPEDKDVYTPTNGVSRRLENRPPDRGWWFYPRPSSLRKELKPDPKSEIGDVKDMLETMLAQNKSRIGKQPLLSNTSSAADGLTRGVWNAAIVNDMPPGGLDVVELPDITVNSLRLRLLGFLGSG</sequence>